<dbReference type="PANTHER" id="PTHR31871">
    <property type="entry name" value="OS02G0137100 PROTEIN"/>
    <property type="match status" value="1"/>
</dbReference>
<dbReference type="EMBL" id="GDKF01005203">
    <property type="protein sequence ID" value="JAT73419.1"/>
    <property type="molecule type" value="Transcribed_RNA"/>
</dbReference>
<feature type="compositionally biased region" description="Gly residues" evidence="1">
    <location>
        <begin position="315"/>
        <end position="328"/>
    </location>
</feature>
<dbReference type="AlphaFoldDB" id="A0A1D2A2J0"/>
<organism evidence="2">
    <name type="scientific">Auxenochlorella protothecoides</name>
    <name type="common">Green microalga</name>
    <name type="synonym">Chlorella protothecoides</name>
    <dbReference type="NCBI Taxonomy" id="3075"/>
    <lineage>
        <taxon>Eukaryota</taxon>
        <taxon>Viridiplantae</taxon>
        <taxon>Chlorophyta</taxon>
        <taxon>core chlorophytes</taxon>
        <taxon>Trebouxiophyceae</taxon>
        <taxon>Chlorellales</taxon>
        <taxon>Chlorellaceae</taxon>
        <taxon>Auxenochlorella</taxon>
    </lineage>
</organism>
<accession>A0A1D2A2J0</accession>
<evidence type="ECO:0000256" key="1">
    <source>
        <dbReference type="SAM" id="MobiDB-lite"/>
    </source>
</evidence>
<sequence length="426" mass="44389">GAEPSPIHTLVILGHIVRFIARLVWRDCANRGFSHGPPSQGHDSRCASPPRRLPASLRCGRMATPATLQMSLPTSSLDRDLAGRETGATSPSPGPVDVPVLRAPPGKTLLPQDAFPNGLPPALPRAALQVHPLALQRKARHPPGPSTCSAATSTSNSLSGGGSSLGLGRGPLSSSESPCAPGVSSPVSTADIQLVQNLIERCLQVYLAQGEVVKILSAQATIEPGFTQLVWQKLEEQNPDFFAAYNLRLKLKGQIIMFNHLLEQQVQVVQRMQHGWVPTQQAQQFGAGRLGSGGSGPTTSATASGIPLFQSGPLHSGGPGREGGGLASGLGDTDTRSANGFLYPNLGPSLLESGAQAQVPLFPGMRLCPSEPDLVSALAQNPLSILGHTGHAGGGGADLSMPPRNFSLSDLTLDQLHADGLDMDMQ</sequence>
<reference evidence="2" key="1">
    <citation type="submission" date="2015-08" db="EMBL/GenBank/DDBJ databases">
        <authorList>
            <person name="Babu N.S."/>
            <person name="Beckwith C.J."/>
            <person name="Beseler K.G."/>
            <person name="Brison A."/>
            <person name="Carone J.V."/>
            <person name="Caskin T.P."/>
            <person name="Diamond M."/>
            <person name="Durham M.E."/>
            <person name="Foxe J.M."/>
            <person name="Go M."/>
            <person name="Henderson B.A."/>
            <person name="Jones I.B."/>
            <person name="McGettigan J.A."/>
            <person name="Micheletti S.J."/>
            <person name="Nasrallah M.E."/>
            <person name="Ortiz D."/>
            <person name="Piller C.R."/>
            <person name="Privatt S.R."/>
            <person name="Schneider S.L."/>
            <person name="Sharp S."/>
            <person name="Smith T.C."/>
            <person name="Stanton J.D."/>
            <person name="Ullery H.E."/>
            <person name="Wilson R.J."/>
            <person name="Serrano M.G."/>
            <person name="Buck G."/>
            <person name="Lee V."/>
            <person name="Wang Y."/>
            <person name="Carvalho R."/>
            <person name="Voegtly L."/>
            <person name="Shi R."/>
            <person name="Duckworth R."/>
            <person name="Johnson A."/>
            <person name="Loviza R."/>
            <person name="Walstead R."/>
            <person name="Shah Z."/>
            <person name="Kiflezghi M."/>
            <person name="Wade K."/>
            <person name="Ball S.L."/>
            <person name="Bradley K.W."/>
            <person name="Asai D.J."/>
            <person name="Bowman C.A."/>
            <person name="Russell D.A."/>
            <person name="Pope W.H."/>
            <person name="Jacobs-Sera D."/>
            <person name="Hendrix R.W."/>
            <person name="Hatfull G.F."/>
        </authorList>
    </citation>
    <scope>NUCLEOTIDE SEQUENCE</scope>
</reference>
<dbReference type="InterPro" id="IPR006476">
    <property type="entry name" value="CHP01589_pln"/>
</dbReference>
<feature type="compositionally biased region" description="Low complexity" evidence="1">
    <location>
        <begin position="146"/>
        <end position="158"/>
    </location>
</feature>
<dbReference type="NCBIfam" id="TIGR01589">
    <property type="entry name" value="A_thal_3526"/>
    <property type="match status" value="1"/>
</dbReference>
<evidence type="ECO:0000313" key="2">
    <source>
        <dbReference type="EMBL" id="JAT73419.1"/>
    </source>
</evidence>
<name>A0A1D2A2J0_AUXPR</name>
<dbReference type="PANTHER" id="PTHR31871:SF1">
    <property type="entry name" value="HISTIDINE-TRNA LIGASE"/>
    <property type="match status" value="1"/>
</dbReference>
<feature type="region of interest" description="Disordered" evidence="1">
    <location>
        <begin position="64"/>
        <end position="98"/>
    </location>
</feature>
<feature type="non-terminal residue" evidence="2">
    <location>
        <position position="1"/>
    </location>
</feature>
<feature type="region of interest" description="Disordered" evidence="1">
    <location>
        <begin position="286"/>
        <end position="331"/>
    </location>
</feature>
<dbReference type="Pfam" id="PF09713">
    <property type="entry name" value="A_thal_3526"/>
    <property type="match status" value="1"/>
</dbReference>
<proteinExistence type="predicted"/>
<gene>
    <name evidence="2" type="ORF">g.27668</name>
</gene>
<feature type="compositionally biased region" description="Gly residues" evidence="1">
    <location>
        <begin position="159"/>
        <end position="169"/>
    </location>
</feature>
<feature type="region of interest" description="Disordered" evidence="1">
    <location>
        <begin position="137"/>
        <end position="183"/>
    </location>
</feature>
<feature type="compositionally biased region" description="Polar residues" evidence="1">
    <location>
        <begin position="66"/>
        <end position="76"/>
    </location>
</feature>
<protein>
    <submittedName>
        <fullName evidence="2">Uncharacterized protein</fullName>
    </submittedName>
</protein>